<keyword evidence="2" id="KW-0227">DNA damage</keyword>
<dbReference type="InterPro" id="IPR042121">
    <property type="entry name" value="MutL_C_regsub"/>
</dbReference>
<dbReference type="InterPro" id="IPR038973">
    <property type="entry name" value="MutL/Mlh/Pms-like"/>
</dbReference>
<evidence type="ECO:0000313" key="6">
    <source>
        <dbReference type="EMBL" id="KAG2434806.1"/>
    </source>
</evidence>
<dbReference type="SUPFAM" id="SSF55874">
    <property type="entry name" value="ATPase domain of HSP90 chaperone/DNA topoisomerase II/histidine kinase"/>
    <property type="match status" value="1"/>
</dbReference>
<feature type="region of interest" description="Disordered" evidence="3">
    <location>
        <begin position="1065"/>
        <end position="1172"/>
    </location>
</feature>
<feature type="region of interest" description="Disordered" evidence="3">
    <location>
        <begin position="455"/>
        <end position="478"/>
    </location>
</feature>
<feature type="compositionally biased region" description="Pro residues" evidence="3">
    <location>
        <begin position="1111"/>
        <end position="1121"/>
    </location>
</feature>
<dbReference type="GO" id="GO:0006298">
    <property type="term" value="P:mismatch repair"/>
    <property type="evidence" value="ECO:0007669"/>
    <property type="project" value="InterPro"/>
</dbReference>
<evidence type="ECO:0000256" key="1">
    <source>
        <dbReference type="ARBA" id="ARBA00006082"/>
    </source>
</evidence>
<organism evidence="6 7">
    <name type="scientific">Chlamydomonas incerta</name>
    <dbReference type="NCBI Taxonomy" id="51695"/>
    <lineage>
        <taxon>Eukaryota</taxon>
        <taxon>Viridiplantae</taxon>
        <taxon>Chlorophyta</taxon>
        <taxon>core chlorophytes</taxon>
        <taxon>Chlorophyceae</taxon>
        <taxon>CS clade</taxon>
        <taxon>Chlamydomonadales</taxon>
        <taxon>Chlamydomonadaceae</taxon>
        <taxon>Chlamydomonas</taxon>
    </lineage>
</organism>
<dbReference type="SUPFAM" id="SSF118116">
    <property type="entry name" value="DNA mismatch repair protein MutL"/>
    <property type="match status" value="2"/>
</dbReference>
<dbReference type="EMBL" id="JAEHOC010000016">
    <property type="protein sequence ID" value="KAG2434806.1"/>
    <property type="molecule type" value="Genomic_DNA"/>
</dbReference>
<feature type="compositionally biased region" description="Low complexity" evidence="3">
    <location>
        <begin position="1992"/>
        <end position="2006"/>
    </location>
</feature>
<dbReference type="SMART" id="SM00853">
    <property type="entry name" value="MutL_C"/>
    <property type="match status" value="1"/>
</dbReference>
<reference evidence="6" key="1">
    <citation type="journal article" date="2020" name="bioRxiv">
        <title>Comparative genomics of Chlamydomonas.</title>
        <authorList>
            <person name="Craig R.J."/>
            <person name="Hasan A.R."/>
            <person name="Ness R.W."/>
            <person name="Keightley P.D."/>
        </authorList>
    </citation>
    <scope>NUCLEOTIDE SEQUENCE</scope>
    <source>
        <strain evidence="6">SAG 7.73</strain>
    </source>
</reference>
<dbReference type="Gene3D" id="3.30.230.10">
    <property type="match status" value="1"/>
</dbReference>
<gene>
    <name evidence="6" type="ORF">HXX76_007691</name>
</gene>
<dbReference type="GO" id="GO:0030983">
    <property type="term" value="F:mismatched DNA binding"/>
    <property type="evidence" value="ECO:0007669"/>
    <property type="project" value="InterPro"/>
</dbReference>
<dbReference type="OrthoDB" id="549453at2759"/>
<dbReference type="PANTHER" id="PTHR10073:SF47">
    <property type="entry name" value="DNA MISMATCH REPAIR PROTEIN MLH3"/>
    <property type="match status" value="1"/>
</dbReference>
<feature type="compositionally biased region" description="Low complexity" evidence="3">
    <location>
        <begin position="1617"/>
        <end position="1630"/>
    </location>
</feature>
<feature type="region of interest" description="Disordered" evidence="3">
    <location>
        <begin position="1984"/>
        <end position="2006"/>
    </location>
</feature>
<dbReference type="Gene3D" id="3.30.1540.20">
    <property type="entry name" value="MutL, C-terminal domain, dimerisation subdomain"/>
    <property type="match status" value="2"/>
</dbReference>
<protein>
    <recommendedName>
        <fullName evidence="8">MutL C-terminal dimerisation domain-containing protein</fullName>
    </recommendedName>
</protein>
<feature type="compositionally biased region" description="Low complexity" evidence="3">
    <location>
        <begin position="1584"/>
        <end position="1595"/>
    </location>
</feature>
<evidence type="ECO:0000259" key="4">
    <source>
        <dbReference type="SMART" id="SM00853"/>
    </source>
</evidence>
<proteinExistence type="inferred from homology"/>
<feature type="region of interest" description="Disordered" evidence="3">
    <location>
        <begin position="2226"/>
        <end position="2250"/>
    </location>
</feature>
<feature type="compositionally biased region" description="Basic and acidic residues" evidence="3">
    <location>
        <begin position="875"/>
        <end position="884"/>
    </location>
</feature>
<feature type="compositionally biased region" description="Basic and acidic residues" evidence="3">
    <location>
        <begin position="1088"/>
        <end position="1097"/>
    </location>
</feature>
<dbReference type="Pfam" id="PF13589">
    <property type="entry name" value="HATPase_c_3"/>
    <property type="match status" value="1"/>
</dbReference>
<accession>A0A835SZZ2</accession>
<feature type="compositionally biased region" description="Low complexity" evidence="3">
    <location>
        <begin position="455"/>
        <end position="465"/>
    </location>
</feature>
<dbReference type="Gene3D" id="3.30.1370.100">
    <property type="entry name" value="MutL, C-terminal domain, regulatory subdomain"/>
    <property type="match status" value="1"/>
</dbReference>
<dbReference type="PANTHER" id="PTHR10073">
    <property type="entry name" value="DNA MISMATCH REPAIR PROTEIN MLH, PMS, MUTL"/>
    <property type="match status" value="1"/>
</dbReference>
<dbReference type="Gene3D" id="3.30.565.10">
    <property type="entry name" value="Histidine kinase-like ATPase, C-terminal domain"/>
    <property type="match status" value="1"/>
</dbReference>
<feature type="region of interest" description="Disordered" evidence="3">
    <location>
        <begin position="934"/>
        <end position="964"/>
    </location>
</feature>
<dbReference type="SUPFAM" id="SSF54211">
    <property type="entry name" value="Ribosomal protein S5 domain 2-like"/>
    <property type="match status" value="1"/>
</dbReference>
<feature type="region of interest" description="Disordered" evidence="3">
    <location>
        <begin position="1473"/>
        <end position="1505"/>
    </location>
</feature>
<dbReference type="InterPro" id="IPR014721">
    <property type="entry name" value="Ribsml_uS5_D2-typ_fold_subgr"/>
</dbReference>
<dbReference type="SMART" id="SM01340">
    <property type="entry name" value="DNA_mis_repair"/>
    <property type="match status" value="1"/>
</dbReference>
<dbReference type="InterPro" id="IPR042120">
    <property type="entry name" value="MutL_C_dimsub"/>
</dbReference>
<feature type="region of interest" description="Disordered" evidence="3">
    <location>
        <begin position="845"/>
        <end position="905"/>
    </location>
</feature>
<feature type="compositionally biased region" description="Polar residues" evidence="3">
    <location>
        <begin position="1562"/>
        <end position="1583"/>
    </location>
</feature>
<feature type="domain" description="DNA mismatch repair protein S5" evidence="5">
    <location>
        <begin position="218"/>
        <end position="418"/>
    </location>
</feature>
<keyword evidence="7" id="KW-1185">Reference proteome</keyword>
<dbReference type="InterPro" id="IPR013507">
    <property type="entry name" value="DNA_mismatch_S5_2-like"/>
</dbReference>
<feature type="compositionally biased region" description="Gly residues" evidence="3">
    <location>
        <begin position="2226"/>
        <end position="2249"/>
    </location>
</feature>
<name>A0A835SZZ2_CHLIN</name>
<dbReference type="GO" id="GO:0005524">
    <property type="term" value="F:ATP binding"/>
    <property type="evidence" value="ECO:0007669"/>
    <property type="project" value="InterPro"/>
</dbReference>
<feature type="domain" description="MutL C-terminal dimerisation" evidence="4">
    <location>
        <begin position="1936"/>
        <end position="2170"/>
    </location>
</feature>
<feature type="compositionally biased region" description="Low complexity" evidence="3">
    <location>
        <begin position="1122"/>
        <end position="1141"/>
    </location>
</feature>
<dbReference type="InterPro" id="IPR014790">
    <property type="entry name" value="MutL_C"/>
</dbReference>
<feature type="region of interest" description="Disordered" evidence="3">
    <location>
        <begin position="695"/>
        <end position="715"/>
    </location>
</feature>
<sequence>MPPNLRPLPKALVEKIRTGVTLNTVPQAVVELLCNALDAEARTVLIKLNAGSLSFTVEDDGCGMCSEDLELVGTRYHTSKLRSLTDFAAGILTLGFRGEATSGLVRIAAELAVTTRARGRFETLSKVLRNGGAEARSGPSAVALTHCGTVVVAKRLLFNQPVRHRQLAAQPRETEAETIQAVLRTALPFTATAVTLLREPSGQVLLHLPKGRDMRALFLQLCPEQPAAALPWLTASAPAPPSGVSVASAAAAANAPVRTSAATATATASAGSGSSASSGSSYTVRALLGSPAAAYPHPHHQYVYVNRRHVRHPQLAALLNAHFLRAHLKAGHHLLRNGGAAGDNGSGAGAGAGAGAAAGAGGPVRTSSVRALPAFVVCIECSASHYDVTSEPDKSDLVFRHLHLVSGLLRHLAGQAWGGSDGGGGADGARGGAAEREAERGGDAAACCNGVKQGPAAAGSGSAAPVRTTGDGKGTCSARDQRQAKLGGAAFGGLAGDDADAADLLAEGTSPTLSAELAALRASTGAARSDAAAASVTANGGVKQPGASGAADGPLRGLLHLQSLGRAAVVGMQSKSLSVAAVGALAAEAREPRPTHEIPTTGPGITAAPPHHSLAPGGSRICGSGEGVHGGSAVAARGDPADRTPPLRVGLAAAAGVRVGPYDTNGGLGGSSLDASPSDIDHEQQVVACQQHPTAHLANPDSSPLPDFSPGLPSELADARCDDGMASVRLHAGLTSPNGGAGGSQAADSDSDFDTYLDVDNLIRIVASARPRSLYTSGSEYDAFGSPVADDCGSGSTGSEGPWQAEECMEHDAGRWAGAGGPGASGSSPPRRAYVSPLAWRYGALESPTSSQPPASSRADAVARHAPCQAAAERLTGRGGEDGRQWAGPAQHDPDWDEGRAPQADMEAAEASCFRSTAVGTPTGEGMQDAMGWARGTDSRSTASLDSGGPSLDVGGLPRSNGAAPYSLTPSDVRHTLDAAFPVDDDDLGGSGSWEERQAVGADTAADADASALRPQARPVLGAGGDMGGFLRSLCEQPELASAAGSSKGHAAAAIRRVGRCGHGPAANAAPGPSLCKPATDGAAHSAKPPEERRDQQQRQQMPVLVGVPIAPSPQDQPPAAKPAGGHATAATGGAQAGNPAKPQRALGSIPQDADTGLPPAEAAHDQQSEVADSLSPLARFLSFGNVTGMATTPPPSPAEQPPAPVPCLGPLPSEASHEHTAPPSPIATRTAAGCSAAATAGGGPVAAAVHADAASGLKLLAPRGCVTPSSRPQRSPSRRLVQSAPPHAKKRARSVHGNPGASLASACPTTGTHGTTAAAGTGGLQALAAAVTGRAAGADASAPTCTSPASRTVSAVGGSTAAAVPTTATQPAAALPAAPAAAAPHMIAAALKPGAPQPVCTFFRGPAAAGRRQAAGAQPAVCRPDAEEVAVHTQAADHRLQAREQPVQLGQKRSHGIAGVMVAPCVDVSHAESTASAPRPGPSACGGDNGHVPPQAPPSASPAPLKVKRLAVQQQDLANGGDGRGTPGTAALAVAALAANGTGVMLSRQVSRGSRPDGSSAAGTLSPTAGSSAAQQGPATTQRAARLPPANAPRSILKKLRPTPPSVKSPISPGGPCEEAAQVQPQEAARPAKRVRWSLPPSPPAAADSGAGTGDSHDNGAALPVVLHMKHRRVPTAAGSLASTAGGGPLVSAASLHHGLRPAGRGLVGGAGAGYTLLPEHDAAVAASAAAASSVAPGAAPDVSVPPASSVAALLPSALGLSGLVSSLPTTASVAPTSSAPQLQLQQALRSASPFARAAAAAAAMLAPQAATPPVPSLASAHASSPFAAAATIAAAAMSSSTSQQPLAAAAATADDAGRSVHASAGLALPAYHAPASAQVPQSQPLVPAPAPGARPEEPILDLERDLLRLQAPREQLVPPEVTRSGLAAGATGGALRQVEGKFIPAVGKDGCLLVVDQHAAHERVRLEQLTQALALARESGAGSAGRLRTGSSGPAQQGPAASAAERIARVDALWPGAAPASLPGSAPAGQAHAVLPAADDAALLFSQQLSPAVPVRLSVQEAATADQHLQVLAEWGWQLAPAALAPSAPAGGGAFVPPTAAVLAPQEETHQLMLAVPVVCGAALTPTDLRVYLGQLRETGGSRLPPPAVLRLLRSRSCRTAVMFGDPLSSSQCGRLLAALRATALWTQCAHGRPTAAPLVHLPSLRAVLGRRRAAREAVVAAAAGGGGASGGSAGGAGAGVGGGRVAGEGDERVAKRRRFGVEALRAVVTAGRKERGRGNLSTG</sequence>
<feature type="region of interest" description="Disordered" evidence="3">
    <location>
        <begin position="1263"/>
        <end position="1314"/>
    </location>
</feature>
<dbReference type="Proteomes" id="UP000650467">
    <property type="component" value="Unassembled WGS sequence"/>
</dbReference>
<feature type="region of interest" description="Disordered" evidence="3">
    <location>
        <begin position="1549"/>
        <end position="1661"/>
    </location>
</feature>
<dbReference type="InterPro" id="IPR020568">
    <property type="entry name" value="Ribosomal_Su5_D2-typ_SF"/>
</dbReference>
<feature type="region of interest" description="Disordered" evidence="3">
    <location>
        <begin position="1186"/>
        <end position="1229"/>
    </location>
</feature>
<dbReference type="GO" id="GO:0140664">
    <property type="term" value="F:ATP-dependent DNA damage sensor activity"/>
    <property type="evidence" value="ECO:0007669"/>
    <property type="project" value="InterPro"/>
</dbReference>
<evidence type="ECO:0000256" key="2">
    <source>
        <dbReference type="ARBA" id="ARBA00022763"/>
    </source>
</evidence>
<evidence type="ECO:0000259" key="5">
    <source>
        <dbReference type="SMART" id="SM01340"/>
    </source>
</evidence>
<evidence type="ECO:0008006" key="8">
    <source>
        <dbReference type="Google" id="ProtNLM"/>
    </source>
</evidence>
<evidence type="ECO:0000256" key="3">
    <source>
        <dbReference type="SAM" id="MobiDB-lite"/>
    </source>
</evidence>
<dbReference type="CDD" id="cd00782">
    <property type="entry name" value="MutL_Trans"/>
    <property type="match status" value="1"/>
</dbReference>
<dbReference type="GO" id="GO:0032300">
    <property type="term" value="C:mismatch repair complex"/>
    <property type="evidence" value="ECO:0007669"/>
    <property type="project" value="InterPro"/>
</dbReference>
<evidence type="ECO:0000313" key="7">
    <source>
        <dbReference type="Proteomes" id="UP000650467"/>
    </source>
</evidence>
<dbReference type="GO" id="GO:0016887">
    <property type="term" value="F:ATP hydrolysis activity"/>
    <property type="evidence" value="ECO:0007669"/>
    <property type="project" value="InterPro"/>
</dbReference>
<comment type="similarity">
    <text evidence="1">Belongs to the DNA mismatch repair MutL/HexB family.</text>
</comment>
<dbReference type="InterPro" id="IPR037198">
    <property type="entry name" value="MutL_C_sf"/>
</dbReference>
<dbReference type="InterPro" id="IPR036890">
    <property type="entry name" value="HATPase_C_sf"/>
</dbReference>
<comment type="caution">
    <text evidence="6">The sequence shown here is derived from an EMBL/GenBank/DDBJ whole genome shotgun (WGS) entry which is preliminary data.</text>
</comment>
<feature type="compositionally biased region" description="Low complexity" evidence="3">
    <location>
        <begin position="1269"/>
        <end position="1280"/>
    </location>
</feature>
<feature type="compositionally biased region" description="Pro residues" evidence="3">
    <location>
        <begin position="1193"/>
        <end position="1210"/>
    </location>
</feature>